<dbReference type="EMBL" id="BQXS01009136">
    <property type="protein sequence ID" value="GKT30861.1"/>
    <property type="molecule type" value="Genomic_DNA"/>
</dbReference>
<keyword evidence="2" id="KW-1185">Reference proteome</keyword>
<proteinExistence type="predicted"/>
<protein>
    <submittedName>
        <fullName evidence="1">Uncharacterized protein</fullName>
    </submittedName>
</protein>
<feature type="non-terminal residue" evidence="1">
    <location>
        <position position="1"/>
    </location>
</feature>
<evidence type="ECO:0000313" key="2">
    <source>
        <dbReference type="Proteomes" id="UP001057375"/>
    </source>
</evidence>
<comment type="caution">
    <text evidence="1">The sequence shown here is derived from an EMBL/GenBank/DDBJ whole genome shotgun (WGS) entry which is preliminary data.</text>
</comment>
<reference evidence="1" key="1">
    <citation type="submission" date="2022-03" db="EMBL/GenBank/DDBJ databases">
        <title>Draft genome sequence of Aduncisulcus paluster, a free-living microaerophilic Fornicata.</title>
        <authorList>
            <person name="Yuyama I."/>
            <person name="Kume K."/>
            <person name="Tamura T."/>
            <person name="Inagaki Y."/>
            <person name="Hashimoto T."/>
        </authorList>
    </citation>
    <scope>NUCLEOTIDE SEQUENCE</scope>
    <source>
        <strain evidence="1">NY0171</strain>
    </source>
</reference>
<accession>A0ABQ5KG08</accession>
<organism evidence="1 2">
    <name type="scientific">Aduncisulcus paluster</name>
    <dbReference type="NCBI Taxonomy" id="2918883"/>
    <lineage>
        <taxon>Eukaryota</taxon>
        <taxon>Metamonada</taxon>
        <taxon>Carpediemonas-like organisms</taxon>
        <taxon>Aduncisulcus</taxon>
    </lineage>
</organism>
<dbReference type="Proteomes" id="UP001057375">
    <property type="component" value="Unassembled WGS sequence"/>
</dbReference>
<gene>
    <name evidence="1" type="ORF">ADUPG1_005669</name>
</gene>
<sequence>WRGNKLDKKHPIAEFSLQCPVEVVNVVNRDNSREYVSVETDRGATRQILASLGWEIVNKQIQQEGDRGKVGMEYGSVANVANTTELLESLEQESGGSSHEKGPDDLWSVLKVQEKLEWALGKLQ</sequence>
<name>A0ABQ5KG08_9EUKA</name>
<evidence type="ECO:0000313" key="1">
    <source>
        <dbReference type="EMBL" id="GKT30861.1"/>
    </source>
</evidence>